<gene>
    <name evidence="7" type="ORF">COB67_04620</name>
</gene>
<dbReference type="Pfam" id="PF01061">
    <property type="entry name" value="ABC2_membrane"/>
    <property type="match status" value="1"/>
</dbReference>
<dbReference type="PROSITE" id="PS51012">
    <property type="entry name" value="ABC_TM2"/>
    <property type="match status" value="1"/>
</dbReference>
<evidence type="ECO:0000313" key="7">
    <source>
        <dbReference type="EMBL" id="PCI29198.1"/>
    </source>
</evidence>
<dbReference type="GO" id="GO:0140359">
    <property type="term" value="F:ABC-type transporter activity"/>
    <property type="evidence" value="ECO:0007669"/>
    <property type="project" value="InterPro"/>
</dbReference>
<sequence>MNEYTGFITLFRKECLRFLKVIGQTIFSPLISSTLYLLIFGVNLADKITSQNGVNYLMFIIPGLIAMGLINNAFQNSTSSIIISKFHGDFQDLKIAPLSTSSIVWAYALAATFRGVIIGVAVAMVGELFYWVEYDQFLPISNLFLLFLYILLGGVTFGFLGLSVAIYAKNFDQVSAVSTFILLPLIYLGGVFFSIETMAPIWKFLSQFNPLLYLINGIRYSFLGVSDFGPELTLPLSIGFMFLTYGIAWLSVKRGTYSRF</sequence>
<dbReference type="PRINTS" id="PR00164">
    <property type="entry name" value="ABC2TRNSPORT"/>
</dbReference>
<dbReference type="EMBL" id="NVSR01000018">
    <property type="protein sequence ID" value="PCI29198.1"/>
    <property type="molecule type" value="Genomic_DNA"/>
</dbReference>
<dbReference type="PANTHER" id="PTHR43332">
    <property type="entry name" value="INNER MEMBRANE TRANSPORT PERMEASE YADH-RELATED"/>
    <property type="match status" value="1"/>
</dbReference>
<keyword evidence="3 5" id="KW-1133">Transmembrane helix</keyword>
<evidence type="ECO:0000256" key="1">
    <source>
        <dbReference type="ARBA" id="ARBA00004141"/>
    </source>
</evidence>
<dbReference type="AlphaFoldDB" id="A0A2A4T6N8"/>
<dbReference type="InterPro" id="IPR052522">
    <property type="entry name" value="ABC-2_transport_permease"/>
</dbReference>
<dbReference type="PIRSF" id="PIRSF006648">
    <property type="entry name" value="DrrB"/>
    <property type="match status" value="1"/>
</dbReference>
<dbReference type="PANTHER" id="PTHR43332:SF2">
    <property type="entry name" value="INNER MEMBRANE TRANSPORT PERMEASE YADH"/>
    <property type="match status" value="1"/>
</dbReference>
<protein>
    <recommendedName>
        <fullName evidence="5">Transport permease protein</fullName>
    </recommendedName>
</protein>
<dbReference type="GO" id="GO:0043190">
    <property type="term" value="C:ATP-binding cassette (ABC) transporter complex"/>
    <property type="evidence" value="ECO:0007669"/>
    <property type="project" value="InterPro"/>
</dbReference>
<feature type="transmembrane region" description="Helical" evidence="5">
    <location>
        <begin position="104"/>
        <end position="131"/>
    </location>
</feature>
<evidence type="ECO:0000256" key="2">
    <source>
        <dbReference type="ARBA" id="ARBA00022692"/>
    </source>
</evidence>
<keyword evidence="5" id="KW-0813">Transport</keyword>
<feature type="domain" description="ABC transmembrane type-2" evidence="6">
    <location>
        <begin position="20"/>
        <end position="253"/>
    </location>
</feature>
<evidence type="ECO:0000256" key="5">
    <source>
        <dbReference type="RuleBase" id="RU361157"/>
    </source>
</evidence>
<keyword evidence="2 5" id="KW-0812">Transmembrane</keyword>
<dbReference type="InterPro" id="IPR000412">
    <property type="entry name" value="ABC_2_transport"/>
</dbReference>
<keyword evidence="4 5" id="KW-0472">Membrane</keyword>
<reference evidence="8" key="1">
    <citation type="submission" date="2017-08" db="EMBL/GenBank/DDBJ databases">
        <title>A dynamic microbial community with high functional redundancy inhabits the cold, oxic subseafloor aquifer.</title>
        <authorList>
            <person name="Tully B.J."/>
            <person name="Wheat C.G."/>
            <person name="Glazer B.T."/>
            <person name="Huber J.A."/>
        </authorList>
    </citation>
    <scope>NUCLEOTIDE SEQUENCE [LARGE SCALE GENOMIC DNA]</scope>
</reference>
<feature type="transmembrane region" description="Helical" evidence="5">
    <location>
        <begin position="54"/>
        <end position="74"/>
    </location>
</feature>
<feature type="transmembrane region" description="Helical" evidence="5">
    <location>
        <begin position="180"/>
        <end position="202"/>
    </location>
</feature>
<feature type="transmembrane region" description="Helical" evidence="5">
    <location>
        <begin position="232"/>
        <end position="252"/>
    </location>
</feature>
<comment type="caution">
    <text evidence="7">The sequence shown here is derived from an EMBL/GenBank/DDBJ whole genome shotgun (WGS) entry which is preliminary data.</text>
</comment>
<evidence type="ECO:0000259" key="6">
    <source>
        <dbReference type="PROSITE" id="PS51012"/>
    </source>
</evidence>
<dbReference type="Proteomes" id="UP000218113">
    <property type="component" value="Unassembled WGS sequence"/>
</dbReference>
<feature type="transmembrane region" description="Helical" evidence="5">
    <location>
        <begin position="21"/>
        <end position="42"/>
    </location>
</feature>
<evidence type="ECO:0000256" key="3">
    <source>
        <dbReference type="ARBA" id="ARBA00022989"/>
    </source>
</evidence>
<name>A0A2A4T6N8_9DELT</name>
<dbReference type="InterPro" id="IPR047817">
    <property type="entry name" value="ABC2_TM_bact-type"/>
</dbReference>
<keyword evidence="5" id="KW-1003">Cell membrane</keyword>
<comment type="similarity">
    <text evidence="5">Belongs to the ABC-2 integral membrane protein family.</text>
</comment>
<feature type="transmembrane region" description="Helical" evidence="5">
    <location>
        <begin position="143"/>
        <end position="168"/>
    </location>
</feature>
<accession>A0A2A4T6N8</accession>
<evidence type="ECO:0000256" key="4">
    <source>
        <dbReference type="ARBA" id="ARBA00023136"/>
    </source>
</evidence>
<dbReference type="InterPro" id="IPR013525">
    <property type="entry name" value="ABC2_TM"/>
</dbReference>
<evidence type="ECO:0000313" key="8">
    <source>
        <dbReference type="Proteomes" id="UP000218113"/>
    </source>
</evidence>
<proteinExistence type="inferred from homology"/>
<comment type="subcellular location">
    <subcellularLocation>
        <location evidence="5">Cell membrane</location>
        <topology evidence="5">Multi-pass membrane protein</topology>
    </subcellularLocation>
    <subcellularLocation>
        <location evidence="1">Membrane</location>
        <topology evidence="1">Multi-pass membrane protein</topology>
    </subcellularLocation>
</comment>
<organism evidence="7 8">
    <name type="scientific">SAR324 cluster bacterium</name>
    <dbReference type="NCBI Taxonomy" id="2024889"/>
    <lineage>
        <taxon>Bacteria</taxon>
        <taxon>Deltaproteobacteria</taxon>
        <taxon>SAR324 cluster</taxon>
    </lineage>
</organism>